<dbReference type="RefSeq" id="WP_255458297.1">
    <property type="nucleotide sequence ID" value="NZ_JAQOTG010000008.1"/>
</dbReference>
<organism evidence="1 2">
    <name type="scientific">Anoxybacteroides rupiense</name>
    <dbReference type="NCBI Taxonomy" id="311460"/>
    <lineage>
        <taxon>Bacteria</taxon>
        <taxon>Bacillati</taxon>
        <taxon>Bacillota</taxon>
        <taxon>Bacilli</taxon>
        <taxon>Bacillales</taxon>
        <taxon>Anoxybacillaceae</taxon>
        <taxon>Anoxybacteroides</taxon>
    </lineage>
</organism>
<evidence type="ECO:0000313" key="1">
    <source>
        <dbReference type="EMBL" id="MDE8564147.1"/>
    </source>
</evidence>
<evidence type="ECO:0000313" key="2">
    <source>
        <dbReference type="Proteomes" id="UP001213979"/>
    </source>
</evidence>
<protein>
    <submittedName>
        <fullName evidence="1">Uncharacterized protein</fullName>
    </submittedName>
</protein>
<name>A0ABT5W4L8_9BACL</name>
<sequence length="41" mass="4789">MAGKEGDCLSKERKSIKKWMMERLLNSPEETAHIGNRETHF</sequence>
<dbReference type="Proteomes" id="UP001213979">
    <property type="component" value="Unassembled WGS sequence"/>
</dbReference>
<comment type="caution">
    <text evidence="1">The sequence shown here is derived from an EMBL/GenBank/DDBJ whole genome shotgun (WGS) entry which is preliminary data.</text>
</comment>
<proteinExistence type="predicted"/>
<dbReference type="EMBL" id="JAQOTG010000008">
    <property type="protein sequence ID" value="MDE8564147.1"/>
    <property type="molecule type" value="Genomic_DNA"/>
</dbReference>
<gene>
    <name evidence="1" type="ORF">PNH38_09625</name>
</gene>
<keyword evidence="2" id="KW-1185">Reference proteome</keyword>
<accession>A0ABT5W4L8</accession>
<reference evidence="1 2" key="1">
    <citation type="submission" date="2023-01" db="EMBL/GenBank/DDBJ databases">
        <title>Genome-based reclassification of Anoxybacillus geothermalis as a later heterotypic synonym of Anoxybacillus rupiensis.</title>
        <authorList>
            <person name="Inan Bektas K."/>
            <person name="Canakci S."/>
            <person name="Belduz A.A."/>
            <person name="Guler H.H."/>
        </authorList>
    </citation>
    <scope>NUCLEOTIDE SEQUENCE [LARGE SCALE GENOMIC DNA]</scope>
    <source>
        <strain evidence="1 2">DSM 17127</strain>
    </source>
</reference>